<protein>
    <submittedName>
        <fullName evidence="1">Uncharacterized protein</fullName>
    </submittedName>
</protein>
<gene>
    <name evidence="1" type="ORF">NJU99_11685</name>
</gene>
<organism evidence="1 2">
    <name type="scientific">Arcobacter roscoffensis</name>
    <dbReference type="NCBI Taxonomy" id="2961520"/>
    <lineage>
        <taxon>Bacteria</taxon>
        <taxon>Pseudomonadati</taxon>
        <taxon>Campylobacterota</taxon>
        <taxon>Epsilonproteobacteria</taxon>
        <taxon>Campylobacterales</taxon>
        <taxon>Arcobacteraceae</taxon>
        <taxon>Arcobacter</taxon>
    </lineage>
</organism>
<name>A0ABY5E416_9BACT</name>
<evidence type="ECO:0000313" key="1">
    <source>
        <dbReference type="EMBL" id="UTJ05905.1"/>
    </source>
</evidence>
<sequence>MSFNYLNYCDDFVGFDNNKEFLPKGFDSFNSQYRLRQLFLNLSNYVLKPYCNFTKYEQRRLSIYSLKNAFEFKINSMLPTSNIKTHKISKSFKICINSTKIINNYLNKTTNSTFVTSKSLVPAAKLISHCFINNNMQLLIDKHLLFHEFVLNKIRKLHKDKNVIDLGDSICIEAKDICKLKIYTSWKNIEVKNPNIKDELEGAIESIKKGDFKQIYLAYPKDDEFKKQIPIYVDELKNKEYQIKAIPYSFRSIIR</sequence>
<evidence type="ECO:0000313" key="2">
    <source>
        <dbReference type="Proteomes" id="UP001060012"/>
    </source>
</evidence>
<dbReference type="EMBL" id="CP100595">
    <property type="protein sequence ID" value="UTJ05905.1"/>
    <property type="molecule type" value="Genomic_DNA"/>
</dbReference>
<dbReference type="Proteomes" id="UP001060012">
    <property type="component" value="Chromosome"/>
</dbReference>
<reference evidence="1" key="1">
    <citation type="submission" date="2022-07" db="EMBL/GenBank/DDBJ databases">
        <title>Arcobacter roscoffensis sp. nov., a marine bacterium isolated from coastal seawater collected from Roscoff, France.</title>
        <authorList>
            <person name="Pascual J."/>
            <person name="Lepeaux C."/>
            <person name="Methner A."/>
            <person name="Overmann J."/>
        </authorList>
    </citation>
    <scope>NUCLEOTIDE SEQUENCE</scope>
    <source>
        <strain evidence="1">ARW1-2F2</strain>
    </source>
</reference>
<dbReference type="RefSeq" id="WP_254576086.1">
    <property type="nucleotide sequence ID" value="NZ_CP100595.1"/>
</dbReference>
<accession>A0ABY5E416</accession>
<proteinExistence type="predicted"/>
<keyword evidence="2" id="KW-1185">Reference proteome</keyword>